<accession>A0ABY7QTJ2</accession>
<feature type="transmembrane region" description="Helical" evidence="1">
    <location>
        <begin position="6"/>
        <end position="26"/>
    </location>
</feature>
<sequence>MAGLDMVSLGIGIFIGFFVVVVAFIVKKNGKNQRKKGDRA</sequence>
<keyword evidence="1" id="KW-0472">Membrane</keyword>
<evidence type="ECO:0008006" key="4">
    <source>
        <dbReference type="Google" id="ProtNLM"/>
    </source>
</evidence>
<dbReference type="RefSeq" id="WP_271190847.1">
    <property type="nucleotide sequence ID" value="NZ_CP115667.1"/>
</dbReference>
<evidence type="ECO:0000313" key="3">
    <source>
        <dbReference type="Proteomes" id="UP001210339"/>
    </source>
</evidence>
<evidence type="ECO:0000313" key="2">
    <source>
        <dbReference type="EMBL" id="WBW49315.1"/>
    </source>
</evidence>
<name>A0ABY7QTJ2_9FIRM</name>
<organism evidence="2 3">
    <name type="scientific">Peptoniphilus equinus</name>
    <dbReference type="NCBI Taxonomy" id="3016343"/>
    <lineage>
        <taxon>Bacteria</taxon>
        <taxon>Bacillati</taxon>
        <taxon>Bacillota</taxon>
        <taxon>Tissierellia</taxon>
        <taxon>Tissierellales</taxon>
        <taxon>Peptoniphilaceae</taxon>
        <taxon>Peptoniphilus</taxon>
    </lineage>
</organism>
<keyword evidence="1" id="KW-1133">Transmembrane helix</keyword>
<protein>
    <recommendedName>
        <fullName evidence="4">DUF3149 domain-containing protein</fullName>
    </recommendedName>
</protein>
<gene>
    <name evidence="2" type="ORF">O6R05_04715</name>
</gene>
<reference evidence="2 3" key="1">
    <citation type="submission" date="2023-01" db="EMBL/GenBank/DDBJ databases">
        <authorList>
            <person name="Lee S.H."/>
            <person name="Jung H.S."/>
            <person name="Yun J.U."/>
        </authorList>
    </citation>
    <scope>NUCLEOTIDE SEQUENCE [LARGE SCALE GENOMIC DNA]</scope>
    <source>
        <strain evidence="2 3">CBA3646</strain>
    </source>
</reference>
<proteinExistence type="predicted"/>
<dbReference type="EMBL" id="CP115667">
    <property type="protein sequence ID" value="WBW49315.1"/>
    <property type="molecule type" value="Genomic_DNA"/>
</dbReference>
<keyword evidence="1" id="KW-0812">Transmembrane</keyword>
<evidence type="ECO:0000256" key="1">
    <source>
        <dbReference type="SAM" id="Phobius"/>
    </source>
</evidence>
<keyword evidence="3" id="KW-1185">Reference proteome</keyword>
<dbReference type="Proteomes" id="UP001210339">
    <property type="component" value="Chromosome"/>
</dbReference>